<keyword evidence="1" id="KW-0812">Transmembrane</keyword>
<feature type="transmembrane region" description="Helical" evidence="1">
    <location>
        <begin position="20"/>
        <end position="41"/>
    </location>
</feature>
<evidence type="ECO:0000256" key="1">
    <source>
        <dbReference type="SAM" id="Phobius"/>
    </source>
</evidence>
<dbReference type="Proteomes" id="UP001438953">
    <property type="component" value="Unassembled WGS sequence"/>
</dbReference>
<dbReference type="NCBIfam" id="NF033773">
    <property type="entry name" value="tellur_TrgA"/>
    <property type="match status" value="1"/>
</dbReference>
<feature type="transmembrane region" description="Helical" evidence="1">
    <location>
        <begin position="81"/>
        <end position="101"/>
    </location>
</feature>
<dbReference type="EMBL" id="JAYWLC010000004">
    <property type="protein sequence ID" value="MER5171495.1"/>
    <property type="molecule type" value="Genomic_DNA"/>
</dbReference>
<comment type="caution">
    <text evidence="2">The sequence shown here is derived from an EMBL/GenBank/DDBJ whole genome shotgun (WGS) entry which is preliminary data.</text>
</comment>
<sequence length="162" mass="16835">MGQDMQKIGYGNPRARMPTASRAVAAVLLAAVAGGGAVLALRALPGAAIYSGYSIVMAATGLLCGWYGLGREGLNSLYRAILGGLRMALYLGAMTVIYLGGSEMFRHAQMVKSTNVLGTLLDGVGFGIRAAEKLLSVEIAGMVVAGCVMAAILTWLTQRRLP</sequence>
<dbReference type="RefSeq" id="WP_350935873.1">
    <property type="nucleotide sequence ID" value="NZ_JAYWLC010000004.1"/>
</dbReference>
<gene>
    <name evidence="2" type="ORF">VSX56_06860</name>
</gene>
<evidence type="ECO:0000313" key="2">
    <source>
        <dbReference type="EMBL" id="MER5171495.1"/>
    </source>
</evidence>
<dbReference type="InterPro" id="IPR047784">
    <property type="entry name" value="TrgA"/>
</dbReference>
<protein>
    <submittedName>
        <fullName evidence="2">TrgA family protein</fullName>
    </submittedName>
</protein>
<keyword evidence="3" id="KW-1185">Reference proteome</keyword>
<accession>A0ABV1SF19</accession>
<name>A0ABV1SF19_9RHOB</name>
<feature type="transmembrane region" description="Helical" evidence="1">
    <location>
        <begin position="139"/>
        <end position="157"/>
    </location>
</feature>
<keyword evidence="1" id="KW-0472">Membrane</keyword>
<keyword evidence="1" id="KW-1133">Transmembrane helix</keyword>
<reference evidence="2 3" key="1">
    <citation type="submission" date="2024-06" db="EMBL/GenBank/DDBJ databases">
        <title>Thioclava kandeliae sp. nov. from a rhizosphere soil sample of Kandelia candel in a mangrove.</title>
        <authorList>
            <person name="Mu T."/>
        </authorList>
    </citation>
    <scope>NUCLEOTIDE SEQUENCE [LARGE SCALE GENOMIC DNA]</scope>
    <source>
        <strain evidence="2 3">CPCC 100088</strain>
    </source>
</reference>
<organism evidence="2 3">
    <name type="scientific">Thioclava kandeliae</name>
    <dbReference type="NCBI Taxonomy" id="3070818"/>
    <lineage>
        <taxon>Bacteria</taxon>
        <taxon>Pseudomonadati</taxon>
        <taxon>Pseudomonadota</taxon>
        <taxon>Alphaproteobacteria</taxon>
        <taxon>Rhodobacterales</taxon>
        <taxon>Paracoccaceae</taxon>
        <taxon>Thioclava</taxon>
    </lineage>
</organism>
<evidence type="ECO:0000313" key="3">
    <source>
        <dbReference type="Proteomes" id="UP001438953"/>
    </source>
</evidence>
<proteinExistence type="predicted"/>
<feature type="transmembrane region" description="Helical" evidence="1">
    <location>
        <begin position="47"/>
        <end position="69"/>
    </location>
</feature>